<dbReference type="RefSeq" id="WP_378416830.1">
    <property type="nucleotide sequence ID" value="NZ_JBHSFO010000004.1"/>
</dbReference>
<proteinExistence type="predicted"/>
<reference evidence="2" key="1">
    <citation type="journal article" date="2019" name="Int. J. Syst. Evol. Microbiol.">
        <title>The Global Catalogue of Microorganisms (GCM) 10K type strain sequencing project: providing services to taxonomists for standard genome sequencing and annotation.</title>
        <authorList>
            <consortium name="The Broad Institute Genomics Platform"/>
            <consortium name="The Broad Institute Genome Sequencing Center for Infectious Disease"/>
            <person name="Wu L."/>
            <person name="Ma J."/>
        </authorList>
    </citation>
    <scope>NUCLEOTIDE SEQUENCE [LARGE SCALE GENOMIC DNA]</scope>
    <source>
        <strain evidence="2">CCUG 54520</strain>
    </source>
</reference>
<evidence type="ECO:0000313" key="1">
    <source>
        <dbReference type="EMBL" id="MFC4604219.1"/>
    </source>
</evidence>
<gene>
    <name evidence="1" type="ORF">ACFO6S_11030</name>
</gene>
<sequence>MLFAAVATPLLLSGCGGYSGQVITPGYESLPRCAVREEIPVDELDQDRLHDCNPEGLNIRMPDGRVVQVYAVGGTYSTSGSDPGLPGEITVINWGMEGVGVAFRSGDERRVWGSTDRARGKQEAAIPALR</sequence>
<evidence type="ECO:0000313" key="2">
    <source>
        <dbReference type="Proteomes" id="UP001595914"/>
    </source>
</evidence>
<organism evidence="1 2">
    <name type="scientific">Rhodococcus kronopolitis</name>
    <dbReference type="NCBI Taxonomy" id="1460226"/>
    <lineage>
        <taxon>Bacteria</taxon>
        <taxon>Bacillati</taxon>
        <taxon>Actinomycetota</taxon>
        <taxon>Actinomycetes</taxon>
        <taxon>Mycobacteriales</taxon>
        <taxon>Nocardiaceae</taxon>
        <taxon>Rhodococcus</taxon>
    </lineage>
</organism>
<comment type="caution">
    <text evidence="1">The sequence shown here is derived from an EMBL/GenBank/DDBJ whole genome shotgun (WGS) entry which is preliminary data.</text>
</comment>
<keyword evidence="2" id="KW-1185">Reference proteome</keyword>
<accession>A0ABV9FSJ6</accession>
<dbReference type="Proteomes" id="UP001595914">
    <property type="component" value="Unassembled WGS sequence"/>
</dbReference>
<protein>
    <submittedName>
        <fullName evidence="1">Uncharacterized protein</fullName>
    </submittedName>
</protein>
<name>A0ABV9FSJ6_9NOCA</name>
<dbReference type="EMBL" id="JBHSFO010000004">
    <property type="protein sequence ID" value="MFC4604219.1"/>
    <property type="molecule type" value="Genomic_DNA"/>
</dbReference>